<dbReference type="HOGENOM" id="CLU_433613_0_0_1"/>
<dbReference type="Gene3D" id="1.20.1270.60">
    <property type="entry name" value="Arfaptin homology (AH) domain/BAR domain"/>
    <property type="match status" value="1"/>
</dbReference>
<feature type="compositionally biased region" description="Basic residues" evidence="2">
    <location>
        <begin position="488"/>
        <end position="503"/>
    </location>
</feature>
<evidence type="ECO:0000256" key="1">
    <source>
        <dbReference type="SAM" id="Coils"/>
    </source>
</evidence>
<dbReference type="AlphaFoldDB" id="I4YH51"/>
<feature type="compositionally biased region" description="Polar residues" evidence="2">
    <location>
        <begin position="327"/>
        <end position="336"/>
    </location>
</feature>
<feature type="compositionally biased region" description="Polar residues" evidence="2">
    <location>
        <begin position="346"/>
        <end position="356"/>
    </location>
</feature>
<feature type="region of interest" description="Disordered" evidence="2">
    <location>
        <begin position="188"/>
        <end position="212"/>
    </location>
</feature>
<dbReference type="RefSeq" id="XP_006956681.1">
    <property type="nucleotide sequence ID" value="XM_006956619.1"/>
</dbReference>
<sequence>MKKSKALLKNLQKADKEYEQALRNASQKGDTSAAALLALGSIDATGAITSVAQLLNEINQSFEGYSSELFKSRQALAELVSQEERYSLVDRDREILVQQVIKASSKKSNGSAPEKLLSSQRELRACEVHLSEIEVDLMTNRQRIIYSSIEGRLKSLVDLGDNLIRFGEHGLENIQLLPTSANLLDNPSIDSLSPSQSASQVQEDTPNISGPITAIKNPNLKRGHSDAARAVQIVQPQDTPKPSMFTEQFSDSSIQSPGPTTTKAIRQPLIPEPLYQQQSQKKSGGFFRRLFGGGKKEKAPKQAKKHQKETEVDTHQKKSLFSIGFGSKSSHPQTDSNDNRRKSFDGWQTRTASNIKSLERDDSSDEDNVGAKYITVQNKNPQAIIADNLSRQSSVASNQSKRRRSTHRISQSALRSNSVGNGRRVSDLPERPSSAASLPILTQTAQQKHAKQAKKTERSSMQQQKITATPLLPPKVPTKNAVSNGNSQRRRPTSTSVRHRKAVVHPNLMSIVEGDGVDQDFNPAAAVVSQPKGKGKEREHLPLTSNQTRRISANNESIAPIRKGSNRSSRSEQLPKNVSWRDQPLVQRSNSVQWASRPRRNSTSSSSDEEGSYAYNAARAKLSPLDFSTLK</sequence>
<dbReference type="Proteomes" id="UP000005242">
    <property type="component" value="Unassembled WGS sequence"/>
</dbReference>
<feature type="compositionally biased region" description="Polar residues" evidence="2">
    <location>
        <begin position="188"/>
        <end position="210"/>
    </location>
</feature>
<feature type="coiled-coil region" evidence="1">
    <location>
        <begin position="1"/>
        <end position="28"/>
    </location>
</feature>
<feature type="compositionally biased region" description="Polar residues" evidence="2">
    <location>
        <begin position="408"/>
        <end position="420"/>
    </location>
</feature>
<reference evidence="3 4" key="1">
    <citation type="journal article" date="2012" name="Fungal Genet. Biol.">
        <title>The genome of the xerotolerant mold Wallemia sebi reveals adaptations to osmotic stress and suggests cryptic sexual reproduction.</title>
        <authorList>
            <person name="Padamsee M."/>
            <person name="Kumar T.K.A."/>
            <person name="Riley R."/>
            <person name="Binder M."/>
            <person name="Boyd A."/>
            <person name="Calvo A.M."/>
            <person name="Furukawa K."/>
            <person name="Hesse C."/>
            <person name="Hohmann S."/>
            <person name="James T.Y."/>
            <person name="LaButti K."/>
            <person name="Lapidus A."/>
            <person name="Lindquist E."/>
            <person name="Lucas S."/>
            <person name="Miller K."/>
            <person name="Shantappa S."/>
            <person name="Grigoriev I.V."/>
            <person name="Hibbett D.S."/>
            <person name="McLaughlin D.J."/>
            <person name="Spatafora J.W."/>
            <person name="Aime M.C."/>
        </authorList>
    </citation>
    <scope>NUCLEOTIDE SEQUENCE [LARGE SCALE GENOMIC DNA]</scope>
    <source>
        <strain evidence="4">ATCC MYA-4683 / CBS 633.66</strain>
    </source>
</reference>
<dbReference type="OMA" id="LINCTQF"/>
<evidence type="ECO:0000313" key="3">
    <source>
        <dbReference type="EMBL" id="EIM23293.1"/>
    </source>
</evidence>
<feature type="compositionally biased region" description="Polar residues" evidence="2">
    <location>
        <begin position="566"/>
        <end position="576"/>
    </location>
</feature>
<feature type="region of interest" description="Disordered" evidence="2">
    <location>
        <begin position="384"/>
        <end position="505"/>
    </location>
</feature>
<dbReference type="eggNOG" id="ENOG502S5EX">
    <property type="taxonomic scope" value="Eukaryota"/>
</dbReference>
<dbReference type="InterPro" id="IPR028245">
    <property type="entry name" value="PIL1/LSP1"/>
</dbReference>
<feature type="region of interest" description="Disordered" evidence="2">
    <location>
        <begin position="235"/>
        <end position="366"/>
    </location>
</feature>
<dbReference type="PANTHER" id="PTHR31962:SF1">
    <property type="entry name" value="SPHINGOLIPID LONG CHAIN BASE-RESPONSIVE PROTEIN PIL1"/>
    <property type="match status" value="1"/>
</dbReference>
<dbReference type="KEGG" id="wse:WALSEDRAFT_56416"/>
<dbReference type="OrthoDB" id="3364193at2759"/>
<organism evidence="3 4">
    <name type="scientific">Wallemia mellicola (strain ATCC MYA-4683 / CBS 633.66)</name>
    <name type="common">Wallemia sebi (CBS 633.66)</name>
    <dbReference type="NCBI Taxonomy" id="671144"/>
    <lineage>
        <taxon>Eukaryota</taxon>
        <taxon>Fungi</taxon>
        <taxon>Dikarya</taxon>
        <taxon>Basidiomycota</taxon>
        <taxon>Wallemiomycotina</taxon>
        <taxon>Wallemiomycetes</taxon>
        <taxon>Wallemiales</taxon>
        <taxon>Wallemiaceae</taxon>
        <taxon>Wallemia</taxon>
    </lineage>
</organism>
<feature type="compositionally biased region" description="Low complexity" evidence="2">
    <location>
        <begin position="281"/>
        <end position="290"/>
    </location>
</feature>
<evidence type="ECO:0000256" key="2">
    <source>
        <dbReference type="SAM" id="MobiDB-lite"/>
    </source>
</evidence>
<feature type="compositionally biased region" description="Polar residues" evidence="2">
    <location>
        <begin position="389"/>
        <end position="399"/>
    </location>
</feature>
<dbReference type="GO" id="GO:0070941">
    <property type="term" value="P:eisosome assembly"/>
    <property type="evidence" value="ECO:0007669"/>
    <property type="project" value="TreeGrafter"/>
</dbReference>
<protein>
    <submittedName>
        <fullName evidence="3">Uncharacterized protein</fullName>
    </submittedName>
</protein>
<dbReference type="GeneID" id="18472807"/>
<evidence type="ECO:0000313" key="4">
    <source>
        <dbReference type="Proteomes" id="UP000005242"/>
    </source>
</evidence>
<dbReference type="GO" id="GO:0006897">
    <property type="term" value="P:endocytosis"/>
    <property type="evidence" value="ECO:0007669"/>
    <property type="project" value="TreeGrafter"/>
</dbReference>
<dbReference type="InterPro" id="IPR027267">
    <property type="entry name" value="AH/BAR_dom_sf"/>
</dbReference>
<dbReference type="GO" id="GO:0036286">
    <property type="term" value="C:eisosome filament"/>
    <property type="evidence" value="ECO:0007669"/>
    <property type="project" value="TreeGrafter"/>
</dbReference>
<dbReference type="GO" id="GO:0008289">
    <property type="term" value="F:lipid binding"/>
    <property type="evidence" value="ECO:0007669"/>
    <property type="project" value="TreeGrafter"/>
</dbReference>
<feature type="compositionally biased region" description="Polar residues" evidence="2">
    <location>
        <begin position="235"/>
        <end position="264"/>
    </location>
</feature>
<feature type="compositionally biased region" description="Polar residues" evidence="2">
    <location>
        <begin position="543"/>
        <end position="557"/>
    </location>
</feature>
<gene>
    <name evidence="3" type="ORF">WALSEDRAFT_56416</name>
</gene>
<dbReference type="InParanoid" id="I4YH51"/>
<accession>I4YH51</accession>
<proteinExistence type="predicted"/>
<feature type="region of interest" description="Disordered" evidence="2">
    <location>
        <begin position="528"/>
        <end position="631"/>
    </location>
</feature>
<name>I4YH51_WALMC</name>
<keyword evidence="4" id="KW-1185">Reference proteome</keyword>
<keyword evidence="1" id="KW-0175">Coiled coil</keyword>
<dbReference type="PANTHER" id="PTHR31962">
    <property type="entry name" value="SPHINGOLIPID LONG CHAIN BASE-RESPONSIVE PROTEIN PIL1"/>
    <property type="match status" value="1"/>
</dbReference>
<dbReference type="GO" id="GO:0005886">
    <property type="term" value="C:plasma membrane"/>
    <property type="evidence" value="ECO:0007669"/>
    <property type="project" value="TreeGrafter"/>
</dbReference>
<dbReference type="EMBL" id="JH668225">
    <property type="protein sequence ID" value="EIM23293.1"/>
    <property type="molecule type" value="Genomic_DNA"/>
</dbReference>